<gene>
    <name evidence="2" type="ORF">HK100_001046</name>
</gene>
<evidence type="ECO:0000313" key="3">
    <source>
        <dbReference type="Proteomes" id="UP001211907"/>
    </source>
</evidence>
<evidence type="ECO:0000313" key="2">
    <source>
        <dbReference type="EMBL" id="KAJ3116493.1"/>
    </source>
</evidence>
<accession>A0AAD5SZ74</accession>
<feature type="region of interest" description="Disordered" evidence="1">
    <location>
        <begin position="128"/>
        <end position="147"/>
    </location>
</feature>
<reference evidence="2" key="1">
    <citation type="submission" date="2020-05" db="EMBL/GenBank/DDBJ databases">
        <title>Phylogenomic resolution of chytrid fungi.</title>
        <authorList>
            <person name="Stajich J.E."/>
            <person name="Amses K."/>
            <person name="Simmons R."/>
            <person name="Seto K."/>
            <person name="Myers J."/>
            <person name="Bonds A."/>
            <person name="Quandt C.A."/>
            <person name="Barry K."/>
            <person name="Liu P."/>
            <person name="Grigoriev I."/>
            <person name="Longcore J.E."/>
            <person name="James T.Y."/>
        </authorList>
    </citation>
    <scope>NUCLEOTIDE SEQUENCE</scope>
    <source>
        <strain evidence="2">JEL0513</strain>
    </source>
</reference>
<organism evidence="2 3">
    <name type="scientific">Physocladia obscura</name>
    <dbReference type="NCBI Taxonomy" id="109957"/>
    <lineage>
        <taxon>Eukaryota</taxon>
        <taxon>Fungi</taxon>
        <taxon>Fungi incertae sedis</taxon>
        <taxon>Chytridiomycota</taxon>
        <taxon>Chytridiomycota incertae sedis</taxon>
        <taxon>Chytridiomycetes</taxon>
        <taxon>Chytridiales</taxon>
        <taxon>Chytriomycetaceae</taxon>
        <taxon>Physocladia</taxon>
    </lineage>
</organism>
<proteinExistence type="predicted"/>
<name>A0AAD5SZ74_9FUNG</name>
<keyword evidence="3" id="KW-1185">Reference proteome</keyword>
<protein>
    <submittedName>
        <fullName evidence="2">Uncharacterized protein</fullName>
    </submittedName>
</protein>
<dbReference type="Proteomes" id="UP001211907">
    <property type="component" value="Unassembled WGS sequence"/>
</dbReference>
<sequence length="147" mass="16109">MEVHFDTIPQPFQQTAHIPVLPNSSPNLTNPNITRITPAAASEFAASSKPKESKDAEAINHFDDFDAAIDRAFSVLESTNQPSISMIPSTPVSTKQLPVFRLSVSDLCDDTVSVSSSVTVQDSISAHRKRKSSFDSSEQPPFRKVFF</sequence>
<dbReference type="EMBL" id="JADGJH010001225">
    <property type="protein sequence ID" value="KAJ3116493.1"/>
    <property type="molecule type" value="Genomic_DNA"/>
</dbReference>
<comment type="caution">
    <text evidence="2">The sequence shown here is derived from an EMBL/GenBank/DDBJ whole genome shotgun (WGS) entry which is preliminary data.</text>
</comment>
<dbReference type="AlphaFoldDB" id="A0AAD5SZ74"/>
<evidence type="ECO:0000256" key="1">
    <source>
        <dbReference type="SAM" id="MobiDB-lite"/>
    </source>
</evidence>